<dbReference type="PATRIC" id="fig|1121338.3.peg.719"/>
<dbReference type="GO" id="GO:0036381">
    <property type="term" value="F:pyridoxal 5'-phosphate synthase (glutamine hydrolysing) activity"/>
    <property type="evidence" value="ECO:0007669"/>
    <property type="project" value="UniProtKB-UniRule"/>
</dbReference>
<dbReference type="Proteomes" id="UP000075531">
    <property type="component" value="Unassembled WGS sequence"/>
</dbReference>
<dbReference type="PROSITE" id="PS51273">
    <property type="entry name" value="GATASE_TYPE_1"/>
    <property type="match status" value="1"/>
</dbReference>
<dbReference type="GO" id="GO:0005829">
    <property type="term" value="C:cytosol"/>
    <property type="evidence" value="ECO:0007669"/>
    <property type="project" value="TreeGrafter"/>
</dbReference>
<evidence type="ECO:0000256" key="2">
    <source>
        <dbReference type="ARBA" id="ARBA00022801"/>
    </source>
</evidence>
<dbReference type="GO" id="GO:0042823">
    <property type="term" value="P:pyridoxal phosphate biosynthetic process"/>
    <property type="evidence" value="ECO:0007669"/>
    <property type="project" value="UniProtKB-UniRule"/>
</dbReference>
<evidence type="ECO:0000313" key="14">
    <source>
        <dbReference type="Proteomes" id="UP000075531"/>
    </source>
</evidence>
<dbReference type="CDD" id="cd01749">
    <property type="entry name" value="GATase1_PB"/>
    <property type="match status" value="1"/>
</dbReference>
<comment type="subunit">
    <text evidence="9 10">In the presence of PdxS, forms a dodecamer of heterodimers. Only shows activity in the heterodimer.</text>
</comment>
<feature type="active site" description="Charge relay system" evidence="10 11">
    <location>
        <position position="170"/>
    </location>
</feature>
<evidence type="ECO:0000256" key="9">
    <source>
        <dbReference type="ARBA" id="ARBA00064749"/>
    </source>
</evidence>
<dbReference type="PROSITE" id="PS01236">
    <property type="entry name" value="PDXT_SNO_1"/>
    <property type="match status" value="1"/>
</dbReference>
<keyword evidence="5 10" id="KW-0456">Lyase</keyword>
<evidence type="ECO:0000313" key="13">
    <source>
        <dbReference type="EMBL" id="KYH35304.1"/>
    </source>
</evidence>
<evidence type="ECO:0000256" key="4">
    <source>
        <dbReference type="ARBA" id="ARBA00022962"/>
    </source>
</evidence>
<dbReference type="STRING" id="1121338.CLTEP_07080"/>
<evidence type="ECO:0000256" key="11">
    <source>
        <dbReference type="PIRSR" id="PIRSR005639-1"/>
    </source>
</evidence>
<dbReference type="UniPathway" id="UPA00245"/>
<dbReference type="InterPro" id="IPR002161">
    <property type="entry name" value="PdxT/SNO"/>
</dbReference>
<dbReference type="Pfam" id="PF01174">
    <property type="entry name" value="SNO"/>
    <property type="match status" value="1"/>
</dbReference>
<dbReference type="PIRSF" id="PIRSF005639">
    <property type="entry name" value="Glut_amidoT_SNO"/>
    <property type="match status" value="1"/>
</dbReference>
<dbReference type="PROSITE" id="PS51130">
    <property type="entry name" value="PDXT_SNO_2"/>
    <property type="match status" value="1"/>
</dbReference>
<reference evidence="13 14" key="1">
    <citation type="submission" date="2016-02" db="EMBL/GenBank/DDBJ databases">
        <title>Genome sequence of Clostridium tepidiprofundi DSM 19306.</title>
        <authorList>
            <person name="Poehlein A."/>
            <person name="Daniel R."/>
        </authorList>
    </citation>
    <scope>NUCLEOTIDE SEQUENCE [LARGE SCALE GENOMIC DNA]</scope>
    <source>
        <strain evidence="13 14">DSM 19306</strain>
    </source>
</reference>
<keyword evidence="2 10" id="KW-0378">Hydrolase</keyword>
<evidence type="ECO:0000256" key="5">
    <source>
        <dbReference type="ARBA" id="ARBA00023239"/>
    </source>
</evidence>
<evidence type="ECO:0000256" key="10">
    <source>
        <dbReference type="HAMAP-Rule" id="MF_01615"/>
    </source>
</evidence>
<dbReference type="EC" id="4.3.3.6" evidence="10"/>
<feature type="binding site" evidence="10 12">
    <location>
        <position position="105"/>
    </location>
    <ligand>
        <name>L-glutamine</name>
        <dbReference type="ChEBI" id="CHEBI:58359"/>
    </ligand>
</feature>
<dbReference type="FunFam" id="3.40.50.880:FF:000010">
    <property type="entry name" value="uncharacterized protein LOC100176842 isoform X2"/>
    <property type="match status" value="1"/>
</dbReference>
<name>A0A151B5U6_9CLOT</name>
<dbReference type="PANTHER" id="PTHR31559:SF0">
    <property type="entry name" value="PYRIDOXAL 5'-PHOSPHATE SYNTHASE SUBUNIT SNO1-RELATED"/>
    <property type="match status" value="1"/>
</dbReference>
<evidence type="ECO:0000256" key="3">
    <source>
        <dbReference type="ARBA" id="ARBA00022898"/>
    </source>
</evidence>
<dbReference type="GO" id="GO:0006543">
    <property type="term" value="P:L-glutamine catabolic process"/>
    <property type="evidence" value="ECO:0007669"/>
    <property type="project" value="UniProtKB-UniRule"/>
</dbReference>
<dbReference type="Gene3D" id="3.40.50.880">
    <property type="match status" value="1"/>
</dbReference>
<keyword evidence="14" id="KW-1185">Reference proteome</keyword>
<accession>A0A151B5U6</accession>
<comment type="pathway">
    <text evidence="10">Cofactor biosynthesis; pyridoxal 5'-phosphate biosynthesis.</text>
</comment>
<proteinExistence type="inferred from homology"/>
<organism evidence="13 14">
    <name type="scientific">Clostridium tepidiprofundi DSM 19306</name>
    <dbReference type="NCBI Taxonomy" id="1121338"/>
    <lineage>
        <taxon>Bacteria</taxon>
        <taxon>Bacillati</taxon>
        <taxon>Bacillota</taxon>
        <taxon>Clostridia</taxon>
        <taxon>Eubacteriales</taxon>
        <taxon>Clostridiaceae</taxon>
        <taxon>Clostridium</taxon>
    </lineage>
</organism>
<dbReference type="InterPro" id="IPR029062">
    <property type="entry name" value="Class_I_gatase-like"/>
</dbReference>
<comment type="function">
    <text evidence="8 10">Catalyzes the hydrolysis of glutamine to glutamate and ammonia as part of the biosynthesis of pyridoxal 5'-phosphate. The resulting ammonia molecule is channeled to the active site of PdxS.</text>
</comment>
<dbReference type="InterPro" id="IPR021196">
    <property type="entry name" value="PdxT/SNO_CS"/>
</dbReference>
<evidence type="ECO:0000256" key="7">
    <source>
        <dbReference type="ARBA" id="ARBA00049534"/>
    </source>
</evidence>
<dbReference type="EMBL" id="LTBA01000004">
    <property type="protein sequence ID" value="KYH35304.1"/>
    <property type="molecule type" value="Genomic_DNA"/>
</dbReference>
<feature type="active site" description="Nucleophile" evidence="10 11">
    <location>
        <position position="78"/>
    </location>
</feature>
<dbReference type="GO" id="GO:0004359">
    <property type="term" value="F:glutaminase activity"/>
    <property type="evidence" value="ECO:0007669"/>
    <property type="project" value="UniProtKB-UniRule"/>
</dbReference>
<dbReference type="HAMAP" id="MF_01615">
    <property type="entry name" value="PdxT"/>
    <property type="match status" value="1"/>
</dbReference>
<dbReference type="GO" id="GO:0008614">
    <property type="term" value="P:pyridoxine metabolic process"/>
    <property type="evidence" value="ECO:0007669"/>
    <property type="project" value="TreeGrafter"/>
</dbReference>
<keyword evidence="3 10" id="KW-0663">Pyridoxal phosphate</keyword>
<dbReference type="OrthoDB" id="9810320at2"/>
<feature type="binding site" evidence="10 12">
    <location>
        <begin position="46"/>
        <end position="48"/>
    </location>
    <ligand>
        <name>L-glutamine</name>
        <dbReference type="ChEBI" id="CHEBI:58359"/>
    </ligand>
</feature>
<evidence type="ECO:0000256" key="12">
    <source>
        <dbReference type="PIRSR" id="PIRSR005639-2"/>
    </source>
</evidence>
<feature type="active site" description="Charge relay system" evidence="10 11">
    <location>
        <position position="172"/>
    </location>
</feature>
<dbReference type="PANTHER" id="PTHR31559">
    <property type="entry name" value="PYRIDOXAL 5'-PHOSPHATE SYNTHASE SUBUNIT SNO"/>
    <property type="match status" value="1"/>
</dbReference>
<dbReference type="GO" id="GO:1903600">
    <property type="term" value="C:glutaminase complex"/>
    <property type="evidence" value="ECO:0007669"/>
    <property type="project" value="TreeGrafter"/>
</dbReference>
<dbReference type="GO" id="GO:0016740">
    <property type="term" value="F:transferase activity"/>
    <property type="evidence" value="ECO:0007669"/>
    <property type="project" value="UniProtKB-KW"/>
</dbReference>
<keyword evidence="13" id="KW-0808">Transferase</keyword>
<comment type="similarity">
    <text evidence="1 10">Belongs to the glutaminase PdxT/SNO family.</text>
</comment>
<comment type="caution">
    <text evidence="13">The sequence shown here is derived from an EMBL/GenBank/DDBJ whole genome shotgun (WGS) entry which is preliminary data.</text>
</comment>
<dbReference type="NCBIfam" id="TIGR03800">
    <property type="entry name" value="PLP_synth_Pdx2"/>
    <property type="match status" value="1"/>
</dbReference>
<comment type="catalytic activity">
    <reaction evidence="6 10">
        <text>aldehydo-D-ribose 5-phosphate + D-glyceraldehyde 3-phosphate + L-glutamine = pyridoxal 5'-phosphate + L-glutamate + phosphate + 3 H2O + H(+)</text>
        <dbReference type="Rhea" id="RHEA:31507"/>
        <dbReference type="ChEBI" id="CHEBI:15377"/>
        <dbReference type="ChEBI" id="CHEBI:15378"/>
        <dbReference type="ChEBI" id="CHEBI:29985"/>
        <dbReference type="ChEBI" id="CHEBI:43474"/>
        <dbReference type="ChEBI" id="CHEBI:58273"/>
        <dbReference type="ChEBI" id="CHEBI:58359"/>
        <dbReference type="ChEBI" id="CHEBI:59776"/>
        <dbReference type="ChEBI" id="CHEBI:597326"/>
        <dbReference type="EC" id="4.3.3.6"/>
    </reaction>
</comment>
<dbReference type="SUPFAM" id="SSF52317">
    <property type="entry name" value="Class I glutamine amidotransferase-like"/>
    <property type="match status" value="1"/>
</dbReference>
<gene>
    <name evidence="10 13" type="primary">pdxT</name>
    <name evidence="13" type="ORF">CLTEP_07080</name>
</gene>
<evidence type="ECO:0000256" key="6">
    <source>
        <dbReference type="ARBA" id="ARBA00047992"/>
    </source>
</evidence>
<dbReference type="RefSeq" id="WP_066822682.1">
    <property type="nucleotide sequence ID" value="NZ_LTBA01000004.1"/>
</dbReference>
<protein>
    <recommendedName>
        <fullName evidence="10">Pyridoxal 5'-phosphate synthase subunit PdxT</fullName>
        <ecNumber evidence="10">4.3.3.6</ecNumber>
    </recommendedName>
    <alternativeName>
        <fullName evidence="10">Pdx2</fullName>
    </alternativeName>
    <alternativeName>
        <fullName evidence="10">Pyridoxal 5'-phosphate synthase glutaminase subunit</fullName>
        <ecNumber evidence="10">3.5.1.2</ecNumber>
    </alternativeName>
</protein>
<sequence length="188" mass="20920">MKIGILALQGAFVEHARHIKKLNCECVFVRNKEQLNDINGLIIPGGESTAISKLLVKKGLMEPIREKILNGLPVWGTCAGLILLAKEVENDIVSGIGVMNIKVRRNAYGSQIDSFKQYAVIKEVSNEEIPLVFIRAPYIIDVGDDVKVLFKLDGNIVAAKENNVLVTSFHPELTDSLEFHKYFLSMIE</sequence>
<evidence type="ECO:0000256" key="1">
    <source>
        <dbReference type="ARBA" id="ARBA00008345"/>
    </source>
</evidence>
<dbReference type="EC" id="3.5.1.2" evidence="10"/>
<evidence type="ECO:0000256" key="8">
    <source>
        <dbReference type="ARBA" id="ARBA00054599"/>
    </source>
</evidence>
<comment type="catalytic activity">
    <reaction evidence="7 10">
        <text>L-glutamine + H2O = L-glutamate + NH4(+)</text>
        <dbReference type="Rhea" id="RHEA:15889"/>
        <dbReference type="ChEBI" id="CHEBI:15377"/>
        <dbReference type="ChEBI" id="CHEBI:28938"/>
        <dbReference type="ChEBI" id="CHEBI:29985"/>
        <dbReference type="ChEBI" id="CHEBI:58359"/>
        <dbReference type="EC" id="3.5.1.2"/>
    </reaction>
</comment>
<keyword evidence="4 10" id="KW-0315">Glutamine amidotransferase</keyword>
<feature type="binding site" evidence="10 12">
    <location>
        <begin position="134"/>
        <end position="135"/>
    </location>
    <ligand>
        <name>L-glutamine</name>
        <dbReference type="ChEBI" id="CHEBI:58359"/>
    </ligand>
</feature>
<dbReference type="AlphaFoldDB" id="A0A151B5U6"/>